<comment type="caution">
    <text evidence="13">The sequence shown here is derived from an EMBL/GenBank/DDBJ whole genome shotgun (WGS) entry which is preliminary data.</text>
</comment>
<keyword evidence="14" id="KW-1185">Reference proteome</keyword>
<dbReference type="Gene3D" id="3.30.160.60">
    <property type="entry name" value="Classic Zinc Finger"/>
    <property type="match status" value="8"/>
</dbReference>
<feature type="compositionally biased region" description="Low complexity" evidence="11">
    <location>
        <begin position="978"/>
        <end position="996"/>
    </location>
</feature>
<dbReference type="GO" id="GO:0005634">
    <property type="term" value="C:nucleus"/>
    <property type="evidence" value="ECO:0007669"/>
    <property type="project" value="UniProtKB-SubCell"/>
</dbReference>
<gene>
    <name evidence="13" type="ORF">SNE40_008486</name>
</gene>
<evidence type="ECO:0000259" key="12">
    <source>
        <dbReference type="PROSITE" id="PS50157"/>
    </source>
</evidence>
<reference evidence="13 14" key="1">
    <citation type="submission" date="2024-01" db="EMBL/GenBank/DDBJ databases">
        <title>The genome of the rayed Mediterranean limpet Patella caerulea (Linnaeus, 1758).</title>
        <authorList>
            <person name="Anh-Thu Weber A."/>
            <person name="Halstead-Nussloch G."/>
        </authorList>
    </citation>
    <scope>NUCLEOTIDE SEQUENCE [LARGE SCALE GENOMIC DNA]</scope>
    <source>
        <strain evidence="13">AATW-2023a</strain>
        <tissue evidence="13">Whole specimen</tissue>
    </source>
</reference>
<evidence type="ECO:0000256" key="9">
    <source>
        <dbReference type="ARBA" id="ARBA00023242"/>
    </source>
</evidence>
<feature type="compositionally biased region" description="Polar residues" evidence="11">
    <location>
        <begin position="1007"/>
        <end position="1030"/>
    </location>
</feature>
<feature type="domain" description="C2H2-type" evidence="12">
    <location>
        <begin position="678"/>
        <end position="705"/>
    </location>
</feature>
<name>A0AAN8PZ34_PATCE</name>
<dbReference type="PROSITE" id="PS00028">
    <property type="entry name" value="ZINC_FINGER_C2H2_1"/>
    <property type="match status" value="6"/>
</dbReference>
<keyword evidence="3" id="KW-0677">Repeat</keyword>
<feature type="domain" description="C2H2-type" evidence="12">
    <location>
        <begin position="706"/>
        <end position="733"/>
    </location>
</feature>
<evidence type="ECO:0000313" key="13">
    <source>
        <dbReference type="EMBL" id="KAK6186449.1"/>
    </source>
</evidence>
<keyword evidence="8" id="KW-0804">Transcription</keyword>
<sequence>MEYMDIHICGACRTQFNNVTHFINHKQLCPTLNRLKQNQRADNPESQNVDQNTQEIGKSSYSNLSSILSRGTSVNLQTLPCSTVLHGSVDQLERKNVSHSSYDTGVNSSALLQNQQNLIKSPDQQEDLETIESVGERNQEIENILQNENRGPQIHEEGFSSEAQHIDRKERLQGITEFDEYQHGNSQAQTNYELHPDAPVSSSHQQRLKPTSSRVTYYQDTSEHLDSQVSRNPREVLGITTEFSERDEDLMSNQFNSVETEIRRASKSTKILQLSRSNYDESSADFSQDQGEYPDQNLTPAINVVSSTKQKVKSAAEALDRTYLVPDRMLLAGAKQIRLAQHHQKLPEMTFPQSDTNMVYQPQGKVAQNIELSYAKETEHNQDHSQNFAAQNSISQYHQQQTYYTSQDQPDQAVYANNNIVEDKLSSQNYDHQYISSYGLQKNSDSFELDQRGRNKMANTTGSTPKTSETSSSRRKTRNSQVKTSQPAPAIVNMDLLGQALRSENVNLDDGTLTADLPSVEMDYMNTHVHSSSKKDVYVDTDQINMSSSYNLYPVDPSHNMSMATTSLNDPCDPVYSNPIGQSSSVLTTDVEMVPACSIEQMEGDITPDNSTLAATKPKYIVVNKDSSKSNQKGRPGKGKGSNKPKYFACDYKDCSYQTGYYKDLDRHIRTHTGEKPYICTYCSKSFNRSDKLKIHIRAHTGEKPFQCSQCSYAAVDSSSLRKHSRTHSDERPFKCQICSYASRNSSQLVVHLRIHTGDSPFQCPVCHAKFKINSDLKRHARIHTGEKPFNCEQCDYRCSIKANLKTHLRINHSEENKMTCDHCSYSTSSRKAMREHSKTHDMTVVFECETCHYHCNSKSALTTHMRIHSEERPFNCDFCSYKCKQIGNVKTHIKKKHSERIKQSKYFSRSERNQEASPGDEEWSKSPSKTIGRNAHKCNICTASFVREDSLRSHTRQHCRDIAMNLESTAMAVLQLQNSGQSSKKSSESNRSPSRSTRHLHKSPETKTIGTSPRRSHSATHNASQQPQVKTCGLQDIAEAAVLKLSQIPHQKSETVNTDNRHQGDVTGQVQGQVANQVPVNYIANQESTQMEDSNVEVATLVDEPTHQIINTPSGPQLIPIQQPIRMQQQNVAQNVQYVPMDTQGIVGNNPDCQQMIELPTGEMVSIKQIVSGQSMTQLATNQVQAQQVMHYQVATQQPVEQRYTVQVVPHQTVQQQIPINLLSREVGGTTVAVQQPANQPQIQIILPYQAIEGSMSSNVATSQPQILIQVQEPNGGTTRTFPTSVQGETYLTSMTQSQIGNHHMLPGTQSQILTDSRLAPVQVQEVVVQMESTPGGEESNKTEECQSEGK</sequence>
<dbReference type="FunFam" id="3.30.160.60:FF:000630">
    <property type="entry name" value="Zinc finger protein 180"/>
    <property type="match status" value="1"/>
</dbReference>
<dbReference type="FunFam" id="3.30.160.60:FF:000417">
    <property type="entry name" value="Zinc finger protein"/>
    <property type="match status" value="1"/>
</dbReference>
<dbReference type="GO" id="GO:0008270">
    <property type="term" value="F:zinc ion binding"/>
    <property type="evidence" value="ECO:0007669"/>
    <property type="project" value="UniProtKB-KW"/>
</dbReference>
<evidence type="ECO:0000256" key="11">
    <source>
        <dbReference type="SAM" id="MobiDB-lite"/>
    </source>
</evidence>
<keyword evidence="9" id="KW-0539">Nucleus</keyword>
<evidence type="ECO:0000256" key="7">
    <source>
        <dbReference type="ARBA" id="ARBA00023125"/>
    </source>
</evidence>
<feature type="domain" description="C2H2-type" evidence="12">
    <location>
        <begin position="847"/>
        <end position="874"/>
    </location>
</feature>
<feature type="compositionally biased region" description="Low complexity" evidence="11">
    <location>
        <begin position="460"/>
        <end position="471"/>
    </location>
</feature>
<feature type="domain" description="C2H2-type" evidence="12">
    <location>
        <begin position="762"/>
        <end position="789"/>
    </location>
</feature>
<feature type="domain" description="C2H2-type" evidence="12">
    <location>
        <begin position="790"/>
        <end position="818"/>
    </location>
</feature>
<feature type="region of interest" description="Disordered" evidence="11">
    <location>
        <begin position="978"/>
        <end position="1030"/>
    </location>
</feature>
<dbReference type="Pfam" id="PF00096">
    <property type="entry name" value="zf-C2H2"/>
    <property type="match status" value="4"/>
</dbReference>
<dbReference type="InterPro" id="IPR013087">
    <property type="entry name" value="Znf_C2H2_type"/>
</dbReference>
<evidence type="ECO:0000256" key="10">
    <source>
        <dbReference type="PROSITE-ProRule" id="PRU00042"/>
    </source>
</evidence>
<dbReference type="FunFam" id="3.30.160.60:FF:000255">
    <property type="entry name" value="Zinc finger and AT-hook domain containing"/>
    <property type="match status" value="1"/>
</dbReference>
<dbReference type="PANTHER" id="PTHR24394:SF44">
    <property type="entry name" value="ZINC FINGER PROTEIN 271-LIKE"/>
    <property type="match status" value="1"/>
</dbReference>
<feature type="region of interest" description="Disordered" evidence="11">
    <location>
        <begin position="895"/>
        <end position="931"/>
    </location>
</feature>
<keyword evidence="5" id="KW-0862">Zinc</keyword>
<evidence type="ECO:0000256" key="2">
    <source>
        <dbReference type="ARBA" id="ARBA00022723"/>
    </source>
</evidence>
<evidence type="ECO:0000256" key="4">
    <source>
        <dbReference type="ARBA" id="ARBA00022771"/>
    </source>
</evidence>
<feature type="region of interest" description="Disordered" evidence="11">
    <location>
        <begin position="195"/>
        <end position="234"/>
    </location>
</feature>
<keyword evidence="2" id="KW-0479">Metal-binding</keyword>
<comment type="subcellular location">
    <subcellularLocation>
        <location evidence="1">Nucleus</location>
    </subcellularLocation>
</comment>
<dbReference type="Proteomes" id="UP001347796">
    <property type="component" value="Unassembled WGS sequence"/>
</dbReference>
<evidence type="ECO:0000256" key="5">
    <source>
        <dbReference type="ARBA" id="ARBA00022833"/>
    </source>
</evidence>
<dbReference type="GO" id="GO:0003677">
    <property type="term" value="F:DNA binding"/>
    <property type="evidence" value="ECO:0007669"/>
    <property type="project" value="UniProtKB-KW"/>
</dbReference>
<dbReference type="PANTHER" id="PTHR24394">
    <property type="entry name" value="ZINC FINGER PROTEIN"/>
    <property type="match status" value="1"/>
</dbReference>
<dbReference type="PROSITE" id="PS50157">
    <property type="entry name" value="ZINC_FINGER_C2H2_2"/>
    <property type="match status" value="8"/>
</dbReference>
<accession>A0AAN8PZ34</accession>
<evidence type="ECO:0000313" key="14">
    <source>
        <dbReference type="Proteomes" id="UP001347796"/>
    </source>
</evidence>
<dbReference type="SUPFAM" id="SSF57667">
    <property type="entry name" value="beta-beta-alpha zinc fingers"/>
    <property type="match status" value="5"/>
</dbReference>
<feature type="region of interest" description="Disordered" evidence="11">
    <location>
        <begin position="455"/>
        <end position="491"/>
    </location>
</feature>
<feature type="domain" description="C2H2-type" evidence="12">
    <location>
        <begin position="648"/>
        <end position="677"/>
    </location>
</feature>
<dbReference type="FunFam" id="3.30.160.60:FF:002343">
    <property type="entry name" value="Zinc finger protein 33A"/>
    <property type="match status" value="1"/>
</dbReference>
<keyword evidence="6" id="KW-0805">Transcription regulation</keyword>
<feature type="domain" description="C2H2-type" evidence="12">
    <location>
        <begin position="734"/>
        <end position="761"/>
    </location>
</feature>
<dbReference type="EMBL" id="JAZGQO010000006">
    <property type="protein sequence ID" value="KAK6186449.1"/>
    <property type="molecule type" value="Genomic_DNA"/>
</dbReference>
<keyword evidence="4 10" id="KW-0863">Zinc-finger</keyword>
<dbReference type="SMART" id="SM00355">
    <property type="entry name" value="ZnF_C2H2"/>
    <property type="match status" value="11"/>
</dbReference>
<evidence type="ECO:0000256" key="6">
    <source>
        <dbReference type="ARBA" id="ARBA00023015"/>
    </source>
</evidence>
<protein>
    <recommendedName>
        <fullName evidence="12">C2H2-type domain-containing protein</fullName>
    </recommendedName>
</protein>
<evidence type="ECO:0000256" key="8">
    <source>
        <dbReference type="ARBA" id="ARBA00023163"/>
    </source>
</evidence>
<proteinExistence type="predicted"/>
<evidence type="ECO:0000256" key="1">
    <source>
        <dbReference type="ARBA" id="ARBA00004123"/>
    </source>
</evidence>
<feature type="region of interest" description="Disordered" evidence="11">
    <location>
        <begin position="624"/>
        <end position="643"/>
    </location>
</feature>
<feature type="compositionally biased region" description="Polar residues" evidence="11">
    <location>
        <begin position="200"/>
        <end position="220"/>
    </location>
</feature>
<organism evidence="13 14">
    <name type="scientific">Patella caerulea</name>
    <name type="common">Rayed Mediterranean limpet</name>
    <dbReference type="NCBI Taxonomy" id="87958"/>
    <lineage>
        <taxon>Eukaryota</taxon>
        <taxon>Metazoa</taxon>
        <taxon>Spiralia</taxon>
        <taxon>Lophotrochozoa</taxon>
        <taxon>Mollusca</taxon>
        <taxon>Gastropoda</taxon>
        <taxon>Patellogastropoda</taxon>
        <taxon>Patelloidea</taxon>
        <taxon>Patellidae</taxon>
        <taxon>Patella</taxon>
    </lineage>
</organism>
<dbReference type="InterPro" id="IPR036236">
    <property type="entry name" value="Znf_C2H2_sf"/>
</dbReference>
<dbReference type="FunFam" id="3.30.160.60:FF:000412">
    <property type="entry name" value="zinc finger protein 64 isoform X1"/>
    <property type="match status" value="1"/>
</dbReference>
<evidence type="ECO:0000256" key="3">
    <source>
        <dbReference type="ARBA" id="ARBA00022737"/>
    </source>
</evidence>
<feature type="domain" description="C2H2-type" evidence="12">
    <location>
        <begin position="937"/>
        <end position="964"/>
    </location>
</feature>
<feature type="region of interest" description="Disordered" evidence="11">
    <location>
        <begin position="1332"/>
        <end position="1352"/>
    </location>
</feature>
<keyword evidence="7" id="KW-0238">DNA-binding</keyword>
<feature type="compositionally biased region" description="Basic and acidic residues" evidence="11">
    <location>
        <begin position="1340"/>
        <end position="1352"/>
    </location>
</feature>
<dbReference type="GO" id="GO:0000981">
    <property type="term" value="F:DNA-binding transcription factor activity, RNA polymerase II-specific"/>
    <property type="evidence" value="ECO:0007669"/>
    <property type="project" value="TreeGrafter"/>
</dbReference>